<gene>
    <name evidence="1" type="ORF">QOZ93_000802</name>
</gene>
<reference evidence="1 2" key="1">
    <citation type="submission" date="2023-07" db="EMBL/GenBank/DDBJ databases">
        <title>Genomic Encyclopedia of Type Strains, Phase IV (KMG-IV): sequencing the most valuable type-strain genomes for metagenomic binning, comparative biology and taxonomic classification.</title>
        <authorList>
            <person name="Goeker M."/>
        </authorList>
    </citation>
    <scope>NUCLEOTIDE SEQUENCE [LARGE SCALE GENOMIC DNA]</scope>
    <source>
        <strain evidence="1 2">DSM 1400</strain>
    </source>
</reference>
<organism evidence="1 2">
    <name type="scientific">Hathewaya limosa</name>
    <name type="common">Clostridium limosum</name>
    <dbReference type="NCBI Taxonomy" id="1536"/>
    <lineage>
        <taxon>Bacteria</taxon>
        <taxon>Bacillati</taxon>
        <taxon>Bacillota</taxon>
        <taxon>Clostridia</taxon>
        <taxon>Eubacteriales</taxon>
        <taxon>Clostridiaceae</taxon>
        <taxon>Hathewaya</taxon>
    </lineage>
</organism>
<dbReference type="Proteomes" id="UP001224418">
    <property type="component" value="Unassembled WGS sequence"/>
</dbReference>
<name>A0ABU0JPR3_HATLI</name>
<dbReference type="EMBL" id="JAUSWN010000005">
    <property type="protein sequence ID" value="MDQ0479073.1"/>
    <property type="molecule type" value="Genomic_DNA"/>
</dbReference>
<keyword evidence="2" id="KW-1185">Reference proteome</keyword>
<protein>
    <submittedName>
        <fullName evidence="1">Uncharacterized protein</fullName>
    </submittedName>
</protein>
<proteinExistence type="predicted"/>
<dbReference type="RefSeq" id="WP_307355188.1">
    <property type="nucleotide sequence ID" value="NZ_BAAACJ010000009.1"/>
</dbReference>
<evidence type="ECO:0000313" key="1">
    <source>
        <dbReference type="EMBL" id="MDQ0479073.1"/>
    </source>
</evidence>
<accession>A0ABU0JPR3</accession>
<comment type="caution">
    <text evidence="1">The sequence shown here is derived from an EMBL/GenBank/DDBJ whole genome shotgun (WGS) entry which is preliminary data.</text>
</comment>
<sequence>MFIPPGKIYMEMQSDSFGIWITEVEGNDYPHIIAKLPTNVIKSIYNGVDTFLNIAIYEHQGQNILVLGLFIMDNLKYPYNTYQIISKESEGKLFLSLLKNNNKEWHIHFFDELARPLVSSVCNVDKMESEKLLSTLNNLILYYGDVRKLDDAIFDKYKADIEQIFINKFFEPSTIFYKFKCEFIFSNPVNIIGVGTGEFKIDDEDEGGGLEQQIFQLIESLYGDSRSYRSPQIYKKDKLRELTDILAWDEKHICIIESKVMSIFNIESDRISERFTLNIEKQIKKALNQLCGATKSIKRNETIFSQLNNIIKIPNESIETIHCIVIISEMYPNLNWNDWALKLIEINNKYKIMIHIIDLEELHKLIVSSKNPTEIRISLLSRWNKMLEVKSAFIRGKLRTKK</sequence>
<evidence type="ECO:0000313" key="2">
    <source>
        <dbReference type="Proteomes" id="UP001224418"/>
    </source>
</evidence>